<dbReference type="Gene3D" id="3.40.50.2300">
    <property type="match status" value="1"/>
</dbReference>
<dbReference type="InterPro" id="IPR000792">
    <property type="entry name" value="Tscrpt_reg_LuxR_C"/>
</dbReference>
<dbReference type="CDD" id="cd06170">
    <property type="entry name" value="LuxR_C_like"/>
    <property type="match status" value="1"/>
</dbReference>
<dbReference type="PANTHER" id="PTHR43214">
    <property type="entry name" value="TWO-COMPONENT RESPONSE REGULATOR"/>
    <property type="match status" value="1"/>
</dbReference>
<dbReference type="PROSITE" id="PS00622">
    <property type="entry name" value="HTH_LUXR_1"/>
    <property type="match status" value="1"/>
</dbReference>
<dbReference type="SMART" id="SM00421">
    <property type="entry name" value="HTH_LUXR"/>
    <property type="match status" value="1"/>
</dbReference>
<dbReference type="PRINTS" id="PR00038">
    <property type="entry name" value="HTHLUXR"/>
</dbReference>
<sequence length="225" mass="24240">MGDRTSGRIGVLIAEDQDLLRTSLRELVDSDPGLVTAGEARDGREAVAAAARLLPEVVLMDIRMPVMDGLAATSAICERLPAAKVVVLTTFDLDEYVYEALRAGASGFLLKNASPEDILRAIHTVHGGDAMLAPEVTGRVIAGYARERGRAWQGPSPFGALTEREREVVGAIVQGMSNEEIAAELFLSRATVKTYLSRLFLKLGVRDRTQLVILAYESGFVEGRG</sequence>
<feature type="modified residue" description="4-aspartylphosphate" evidence="5">
    <location>
        <position position="61"/>
    </location>
</feature>
<comment type="caution">
    <text evidence="8">The sequence shown here is derived from an EMBL/GenBank/DDBJ whole genome shotgun (WGS) entry which is preliminary data.</text>
</comment>
<dbReference type="CDD" id="cd17535">
    <property type="entry name" value="REC_NarL-like"/>
    <property type="match status" value="1"/>
</dbReference>
<dbReference type="Pfam" id="PF00196">
    <property type="entry name" value="GerE"/>
    <property type="match status" value="1"/>
</dbReference>
<dbReference type="SUPFAM" id="SSF52172">
    <property type="entry name" value="CheY-like"/>
    <property type="match status" value="1"/>
</dbReference>
<dbReference type="SMART" id="SM00448">
    <property type="entry name" value="REC"/>
    <property type="match status" value="1"/>
</dbReference>
<dbReference type="PANTHER" id="PTHR43214:SF24">
    <property type="entry name" value="TRANSCRIPTIONAL REGULATORY PROTEIN NARL-RELATED"/>
    <property type="match status" value="1"/>
</dbReference>
<dbReference type="InterPro" id="IPR011006">
    <property type="entry name" value="CheY-like_superfamily"/>
</dbReference>
<dbReference type="PROSITE" id="PS50110">
    <property type="entry name" value="RESPONSE_REGULATORY"/>
    <property type="match status" value="1"/>
</dbReference>
<evidence type="ECO:0000256" key="5">
    <source>
        <dbReference type="PROSITE-ProRule" id="PRU00169"/>
    </source>
</evidence>
<dbReference type="Proteomes" id="UP001500630">
    <property type="component" value="Unassembled WGS sequence"/>
</dbReference>
<dbReference type="InterPro" id="IPR058245">
    <property type="entry name" value="NreC/VraR/RcsB-like_REC"/>
</dbReference>
<dbReference type="EMBL" id="BAABDQ010000020">
    <property type="protein sequence ID" value="GAA3582802.1"/>
    <property type="molecule type" value="Genomic_DNA"/>
</dbReference>
<keyword evidence="3" id="KW-0238">DNA-binding</keyword>
<organism evidence="8 9">
    <name type="scientific">Nonomuraea rosea</name>
    <dbReference type="NCBI Taxonomy" id="638574"/>
    <lineage>
        <taxon>Bacteria</taxon>
        <taxon>Bacillati</taxon>
        <taxon>Actinomycetota</taxon>
        <taxon>Actinomycetes</taxon>
        <taxon>Streptosporangiales</taxon>
        <taxon>Streptosporangiaceae</taxon>
        <taxon>Nonomuraea</taxon>
    </lineage>
</organism>
<protein>
    <submittedName>
        <fullName evidence="8">Response regulator transcription factor</fullName>
    </submittedName>
</protein>
<evidence type="ECO:0000259" key="7">
    <source>
        <dbReference type="PROSITE" id="PS50110"/>
    </source>
</evidence>
<evidence type="ECO:0000313" key="8">
    <source>
        <dbReference type="EMBL" id="GAA3582802.1"/>
    </source>
</evidence>
<name>A0ABP6YFR9_9ACTN</name>
<evidence type="ECO:0000313" key="9">
    <source>
        <dbReference type="Proteomes" id="UP001500630"/>
    </source>
</evidence>
<gene>
    <name evidence="8" type="ORF">GCM10022419_075680</name>
</gene>
<dbReference type="SUPFAM" id="SSF46894">
    <property type="entry name" value="C-terminal effector domain of the bipartite response regulators"/>
    <property type="match status" value="1"/>
</dbReference>
<proteinExistence type="predicted"/>
<dbReference type="RefSeq" id="WP_345569477.1">
    <property type="nucleotide sequence ID" value="NZ_BAABDQ010000020.1"/>
</dbReference>
<reference evidence="9" key="1">
    <citation type="journal article" date="2019" name="Int. J. Syst. Evol. Microbiol.">
        <title>The Global Catalogue of Microorganisms (GCM) 10K type strain sequencing project: providing services to taxonomists for standard genome sequencing and annotation.</title>
        <authorList>
            <consortium name="The Broad Institute Genomics Platform"/>
            <consortium name="The Broad Institute Genome Sequencing Center for Infectious Disease"/>
            <person name="Wu L."/>
            <person name="Ma J."/>
        </authorList>
    </citation>
    <scope>NUCLEOTIDE SEQUENCE [LARGE SCALE GENOMIC DNA]</scope>
    <source>
        <strain evidence="9">JCM 17326</strain>
    </source>
</reference>
<dbReference type="InterPro" id="IPR039420">
    <property type="entry name" value="WalR-like"/>
</dbReference>
<evidence type="ECO:0000256" key="3">
    <source>
        <dbReference type="ARBA" id="ARBA00023125"/>
    </source>
</evidence>
<keyword evidence="4" id="KW-0804">Transcription</keyword>
<keyword evidence="1 5" id="KW-0597">Phosphoprotein</keyword>
<feature type="domain" description="Response regulatory" evidence="7">
    <location>
        <begin position="10"/>
        <end position="126"/>
    </location>
</feature>
<keyword evidence="9" id="KW-1185">Reference proteome</keyword>
<evidence type="ECO:0000256" key="2">
    <source>
        <dbReference type="ARBA" id="ARBA00023015"/>
    </source>
</evidence>
<accession>A0ABP6YFR9</accession>
<keyword evidence="2" id="KW-0805">Transcription regulation</keyword>
<evidence type="ECO:0000256" key="4">
    <source>
        <dbReference type="ARBA" id="ARBA00023163"/>
    </source>
</evidence>
<evidence type="ECO:0000259" key="6">
    <source>
        <dbReference type="PROSITE" id="PS50043"/>
    </source>
</evidence>
<dbReference type="InterPro" id="IPR001789">
    <property type="entry name" value="Sig_transdc_resp-reg_receiver"/>
</dbReference>
<dbReference type="PROSITE" id="PS50043">
    <property type="entry name" value="HTH_LUXR_2"/>
    <property type="match status" value="1"/>
</dbReference>
<dbReference type="Pfam" id="PF00072">
    <property type="entry name" value="Response_reg"/>
    <property type="match status" value="1"/>
</dbReference>
<dbReference type="InterPro" id="IPR016032">
    <property type="entry name" value="Sig_transdc_resp-reg_C-effctor"/>
</dbReference>
<evidence type="ECO:0000256" key="1">
    <source>
        <dbReference type="ARBA" id="ARBA00022553"/>
    </source>
</evidence>
<feature type="domain" description="HTH luxR-type" evidence="6">
    <location>
        <begin position="154"/>
        <end position="219"/>
    </location>
</feature>